<evidence type="ECO:0000313" key="8">
    <source>
        <dbReference type="Proteomes" id="UP000189735"/>
    </source>
</evidence>
<keyword evidence="2" id="KW-0805">Transcription regulation</keyword>
<dbReference type="GO" id="GO:0003700">
    <property type="term" value="F:DNA-binding transcription factor activity"/>
    <property type="evidence" value="ECO:0007669"/>
    <property type="project" value="InterPro"/>
</dbReference>
<dbReference type="Proteomes" id="UP000189735">
    <property type="component" value="Unassembled WGS sequence"/>
</dbReference>
<dbReference type="GO" id="GO:0003677">
    <property type="term" value="F:DNA binding"/>
    <property type="evidence" value="ECO:0007669"/>
    <property type="project" value="UniProtKB-KW"/>
</dbReference>
<dbReference type="Gene3D" id="3.40.190.290">
    <property type="match status" value="1"/>
</dbReference>
<evidence type="ECO:0000256" key="2">
    <source>
        <dbReference type="ARBA" id="ARBA00023015"/>
    </source>
</evidence>
<dbReference type="EMBL" id="FUYG01000003">
    <property type="protein sequence ID" value="SKA89598.1"/>
    <property type="molecule type" value="Genomic_DNA"/>
</dbReference>
<dbReference type="InterPro" id="IPR017685">
    <property type="entry name" value="ArgP"/>
</dbReference>
<reference evidence="8" key="1">
    <citation type="submission" date="2017-02" db="EMBL/GenBank/DDBJ databases">
        <authorList>
            <person name="Varghese N."/>
            <person name="Submissions S."/>
        </authorList>
    </citation>
    <scope>NUCLEOTIDE SEQUENCE [LARGE SCALE GENOMIC DNA]</scope>
    <source>
        <strain evidence="8">VKM Ac-2052</strain>
    </source>
</reference>
<dbReference type="InterPro" id="IPR005119">
    <property type="entry name" value="LysR_subst-bd"/>
</dbReference>
<evidence type="ECO:0000256" key="3">
    <source>
        <dbReference type="ARBA" id="ARBA00023125"/>
    </source>
</evidence>
<dbReference type="NCBIfam" id="TIGR03298">
    <property type="entry name" value="argP"/>
    <property type="match status" value="1"/>
</dbReference>
<dbReference type="SUPFAM" id="SSF53850">
    <property type="entry name" value="Periplasmic binding protein-like II"/>
    <property type="match status" value="1"/>
</dbReference>
<evidence type="ECO:0000256" key="1">
    <source>
        <dbReference type="ARBA" id="ARBA00009437"/>
    </source>
</evidence>
<dbReference type="PANTHER" id="PTHR30579:SF2">
    <property type="entry name" value="HTH-TYPE TRANSCRIPTIONAL REGULATOR ARGP"/>
    <property type="match status" value="1"/>
</dbReference>
<gene>
    <name evidence="7" type="ORF">SAMN06295879_1211</name>
</gene>
<organism evidence="7 8">
    <name type="scientific">Agreia bicolorata</name>
    <dbReference type="NCBI Taxonomy" id="110935"/>
    <lineage>
        <taxon>Bacteria</taxon>
        <taxon>Bacillati</taxon>
        <taxon>Actinomycetota</taxon>
        <taxon>Actinomycetes</taxon>
        <taxon>Micrococcales</taxon>
        <taxon>Microbacteriaceae</taxon>
        <taxon>Agreia</taxon>
    </lineage>
</organism>
<dbReference type="NCBIfam" id="NF002964">
    <property type="entry name" value="PRK03635.1"/>
    <property type="match status" value="1"/>
</dbReference>
<evidence type="ECO:0000259" key="6">
    <source>
        <dbReference type="PROSITE" id="PS50931"/>
    </source>
</evidence>
<proteinExistence type="inferred from homology"/>
<dbReference type="AlphaFoldDB" id="A0A1T4XKA8"/>
<keyword evidence="5" id="KW-0804">Transcription</keyword>
<dbReference type="Pfam" id="PF03466">
    <property type="entry name" value="LysR_substrate"/>
    <property type="match status" value="1"/>
</dbReference>
<evidence type="ECO:0000256" key="5">
    <source>
        <dbReference type="ARBA" id="ARBA00023163"/>
    </source>
</evidence>
<protein>
    <submittedName>
        <fullName evidence="7">Transcriptional regulator, LysR family</fullName>
    </submittedName>
</protein>
<sequence length="303" mass="32755">MSAFQLDHLQTLLAVVEEASFDAAARRLRVTPSAVSQRIKALEQASGQILLQRTTPVVPTEAGSIVLRLARQVSLLEADARSALHTDKGEGWFPLAVAVNADSLATWFLEAVSPLVEAGGVAFDIHREDQEHTTSLLRSGTVMAAVTSTSDAVQGCSVEPLGAMRYLAVCSPRFRSDHAIVPGDGSALARAPRVDFDRRDELQAEFVRRAAGPASAALQPRHFVPTSSDFARAVVLGFGWAMLPEQQCAAEIVSGRLIELAPGSFTEVRLFWQRWNLASTMLDSVTDAVRRGARASLHPFDRS</sequence>
<dbReference type="RefSeq" id="WP_078713747.1">
    <property type="nucleotide sequence ID" value="NZ_FUYG01000003.1"/>
</dbReference>
<name>A0A1T4XKA8_9MICO</name>
<dbReference type="NCBIfam" id="NF009888">
    <property type="entry name" value="PRK13348.1"/>
    <property type="match status" value="1"/>
</dbReference>
<dbReference type="Gene3D" id="1.10.10.10">
    <property type="entry name" value="Winged helix-like DNA-binding domain superfamily/Winged helix DNA-binding domain"/>
    <property type="match status" value="1"/>
</dbReference>
<dbReference type="InterPro" id="IPR050176">
    <property type="entry name" value="LTTR"/>
</dbReference>
<dbReference type="PANTHER" id="PTHR30579">
    <property type="entry name" value="TRANSCRIPTIONAL REGULATOR"/>
    <property type="match status" value="1"/>
</dbReference>
<comment type="similarity">
    <text evidence="1">Belongs to the LysR transcriptional regulatory family.</text>
</comment>
<keyword evidence="4" id="KW-0010">Activator</keyword>
<dbReference type="InterPro" id="IPR036390">
    <property type="entry name" value="WH_DNA-bd_sf"/>
</dbReference>
<evidence type="ECO:0000313" key="7">
    <source>
        <dbReference type="EMBL" id="SKA89598.1"/>
    </source>
</evidence>
<evidence type="ECO:0000256" key="4">
    <source>
        <dbReference type="ARBA" id="ARBA00023159"/>
    </source>
</evidence>
<dbReference type="InterPro" id="IPR000847">
    <property type="entry name" value="LysR_HTH_N"/>
</dbReference>
<dbReference type="PROSITE" id="PS50931">
    <property type="entry name" value="HTH_LYSR"/>
    <property type="match status" value="1"/>
</dbReference>
<dbReference type="SUPFAM" id="SSF46785">
    <property type="entry name" value="Winged helix' DNA-binding domain"/>
    <property type="match status" value="1"/>
</dbReference>
<feature type="domain" description="HTH lysR-type" evidence="6">
    <location>
        <begin position="4"/>
        <end position="60"/>
    </location>
</feature>
<dbReference type="InterPro" id="IPR036388">
    <property type="entry name" value="WH-like_DNA-bd_sf"/>
</dbReference>
<keyword evidence="3" id="KW-0238">DNA-binding</keyword>
<accession>A0A1T4XKA8</accession>
<dbReference type="Pfam" id="PF00126">
    <property type="entry name" value="HTH_1"/>
    <property type="match status" value="1"/>
</dbReference>